<evidence type="ECO:0000256" key="1">
    <source>
        <dbReference type="SAM" id="Phobius"/>
    </source>
</evidence>
<reference evidence="3" key="1">
    <citation type="journal article" date="2019" name="Int. J. Syst. Evol. Microbiol.">
        <title>The Global Catalogue of Microorganisms (GCM) 10K type strain sequencing project: providing services to taxonomists for standard genome sequencing and annotation.</title>
        <authorList>
            <consortium name="The Broad Institute Genomics Platform"/>
            <consortium name="The Broad Institute Genome Sequencing Center for Infectious Disease"/>
            <person name="Wu L."/>
            <person name="Ma J."/>
        </authorList>
    </citation>
    <scope>NUCLEOTIDE SEQUENCE [LARGE SCALE GENOMIC DNA]</scope>
    <source>
        <strain evidence="3">CGMCC 4.7106</strain>
    </source>
</reference>
<keyword evidence="1" id="KW-1133">Transmembrane helix</keyword>
<proteinExistence type="predicted"/>
<protein>
    <recommendedName>
        <fullName evidence="4">Tfp pilus assembly protein PilX</fullName>
    </recommendedName>
</protein>
<accession>A0ABW5D5Z5</accession>
<dbReference type="RefSeq" id="WP_386818809.1">
    <property type="nucleotide sequence ID" value="NZ_JBHUIT010000003.1"/>
</dbReference>
<dbReference type="EMBL" id="JBHUIT010000003">
    <property type="protein sequence ID" value="MFD2255975.1"/>
    <property type="molecule type" value="Genomic_DNA"/>
</dbReference>
<organism evidence="2 3">
    <name type="scientific">Luteolibacter algae</name>
    <dbReference type="NCBI Taxonomy" id="454151"/>
    <lineage>
        <taxon>Bacteria</taxon>
        <taxon>Pseudomonadati</taxon>
        <taxon>Verrucomicrobiota</taxon>
        <taxon>Verrucomicrobiia</taxon>
        <taxon>Verrucomicrobiales</taxon>
        <taxon>Verrucomicrobiaceae</taxon>
        <taxon>Luteolibacter</taxon>
    </lineage>
</organism>
<evidence type="ECO:0000313" key="3">
    <source>
        <dbReference type="Proteomes" id="UP001597375"/>
    </source>
</evidence>
<keyword evidence="1" id="KW-0472">Membrane</keyword>
<gene>
    <name evidence="2" type="ORF">ACFSSA_04735</name>
</gene>
<comment type="caution">
    <text evidence="2">The sequence shown here is derived from an EMBL/GenBank/DDBJ whole genome shotgun (WGS) entry which is preliminary data.</text>
</comment>
<keyword evidence="1" id="KW-0812">Transmembrane</keyword>
<evidence type="ECO:0008006" key="4">
    <source>
        <dbReference type="Google" id="ProtNLM"/>
    </source>
</evidence>
<sequence>MKPLTIKNLKRPASLGKPAFALVVTLSLMILLTIIALGLLSLSTISLRSSSKNDAMIAARSNARMAMMIAIGRLQAELGADQRISANAAITDDSDIANPQYLGVWDSWKAGVETSGNDAASHHQTIATSGAPIANSMHPTYEENREDHFREWLVSTRGNAKDISLPSTNVPKVVSPKKDSKSVTLVGTGTLGEAAVTPENEHIAVELVDVYGDPDNTSDVTGRYGFWVGDESQKARIMADEYELKGSLNKDEQVFRNQSPGSTATRIFAGLENVPAAEEESFERVATFNSLERIASVDREQLKGSFLHATTYSLSVLSDVRSGGLKKDLSTLLDQPINPSQTSDEYMLARFSSGIQDAIPIQDLANYYQLYRNSDAVKLDTRGYNVKNIDFLDGSNLPRESTNIYRSPVIVKLQFVVSFELQDRSTASVGSSNLRTFPELKGTPNEGRKGTSVTLSDGNKYYNFDQYRLLGGISPAFTLWNPYNVPLVLKSGDAEATQLRLDNMPISFKWKKISAETGLEYETETASSLAAISGIQRDNFGGSDASFSVFLGGSSDIVFQPGEVRVFSLAPGAQFSQINDLNKNSRNLVLVPGWDTRNFLKTRSTVDATRNKDGDVFAPNTRNEVTYRNSDMRNLDYYEEPDYNQFRLIDQNPLTQAYLRNTAKDAGSRGAALTFSPGDEIFVSVFPDQGSVGLNQGSAMRMLMRQSSVSKAQQWDLNNYLFSSPRGGWKNNFNKQFMQISFEDPNADSLEDSESITSAQLAEPYPMIIVNMMAGAEAYQGTAFGAYEGRKFPARPFLHSTPITGGVALGGLAPKDFYHHGWSWWVQRLSGGLPTNLGTAPDNRGYYGGGYTASNGTTRVVQQEIPLVPPISIGSLSHAILGGMSVAQEALIGGNNLEYYRQVRAIGQSGLFPHMVQAIGNSYAYPEIAPDRATGTWQMTYDVVAGPTNEVMVDQSYVANKALWDDYFFSSITNGGGTVMGSGNAQARATAFFDGTTKLPNTRMVPYTANLPSDGISGLFSTTGAIAPATTKAVHHLAAHMMVEGGFNVNSTSVEAWKGLFSSMRKKSVASLPETGGSTFDSNEIEDGAVSGFSLPVGDPSSAPSSASDENQWLGLRELTEKEIDELSEAMVEQVKERGPFLSLSEFVNRRLDSSNKDLAVKGALQAALDDNSVSINANFRQAGRSMSSGEKSFHTPEFPEALDGPISYGSAAYVDQADVLRGLAAQLTVRGDTFVIRAYGDALDPSGNVTARAWCEAVVQRTPQYLDPTDEDYEEYDKLNSSANKQYGRRMRVVQFRFLNPSEI</sequence>
<dbReference type="Proteomes" id="UP001597375">
    <property type="component" value="Unassembled WGS sequence"/>
</dbReference>
<name>A0ABW5D5Z5_9BACT</name>
<evidence type="ECO:0000313" key="2">
    <source>
        <dbReference type="EMBL" id="MFD2255975.1"/>
    </source>
</evidence>
<feature type="transmembrane region" description="Helical" evidence="1">
    <location>
        <begin position="20"/>
        <end position="42"/>
    </location>
</feature>
<keyword evidence="3" id="KW-1185">Reference proteome</keyword>